<evidence type="ECO:0000259" key="10">
    <source>
        <dbReference type="PROSITE" id="PS50975"/>
    </source>
</evidence>
<evidence type="ECO:0000256" key="3">
    <source>
        <dbReference type="ARBA" id="ARBA00022598"/>
    </source>
</evidence>
<evidence type="ECO:0000313" key="12">
    <source>
        <dbReference type="EMBL" id="MTG89248.1"/>
    </source>
</evidence>
<dbReference type="PROSITE" id="PS00867">
    <property type="entry name" value="CPSASE_2"/>
    <property type="match status" value="1"/>
</dbReference>
<evidence type="ECO:0000256" key="5">
    <source>
        <dbReference type="ARBA" id="ARBA00022840"/>
    </source>
</evidence>
<dbReference type="InterPro" id="IPR011053">
    <property type="entry name" value="Single_hybrid_motif"/>
</dbReference>
<dbReference type="EC" id="6.3.4.14" evidence="2"/>
<dbReference type="PANTHER" id="PTHR18866">
    <property type="entry name" value="CARBOXYLASE:PYRUVATE/ACETYL-COA/PROPIONYL-COA CARBOXYLASE"/>
    <property type="match status" value="1"/>
</dbReference>
<feature type="region of interest" description="Disordered" evidence="8">
    <location>
        <begin position="645"/>
        <end position="672"/>
    </location>
</feature>
<accession>A0A6N7ZJ25</accession>
<reference evidence="12 13" key="1">
    <citation type="submission" date="2019-11" db="EMBL/GenBank/DDBJ databases">
        <title>Cellulosimicrobium composti sp. nov. isolated from a compost.</title>
        <authorList>
            <person name="Yang Y."/>
        </authorList>
    </citation>
    <scope>NUCLEOTIDE SEQUENCE [LARGE SCALE GENOMIC DNA]</scope>
    <source>
        <strain evidence="12 13">BIT-GX5</strain>
    </source>
</reference>
<dbReference type="SUPFAM" id="SSF51230">
    <property type="entry name" value="Single hybrid motif"/>
    <property type="match status" value="1"/>
</dbReference>
<evidence type="ECO:0000256" key="4">
    <source>
        <dbReference type="ARBA" id="ARBA00022741"/>
    </source>
</evidence>
<dbReference type="InterPro" id="IPR050856">
    <property type="entry name" value="Biotin_carboxylase_complex"/>
</dbReference>
<protein>
    <recommendedName>
        <fullName evidence="2">biotin carboxylase</fullName>
        <ecNumber evidence="2">6.3.4.14</ecNumber>
    </recommendedName>
</protein>
<evidence type="ECO:0000256" key="8">
    <source>
        <dbReference type="SAM" id="MobiDB-lite"/>
    </source>
</evidence>
<comment type="caution">
    <text evidence="12">The sequence shown here is derived from an EMBL/GenBank/DDBJ whole genome shotgun (WGS) entry which is preliminary data.</text>
</comment>
<dbReference type="InterPro" id="IPR005482">
    <property type="entry name" value="Biotin_COase_C"/>
</dbReference>
<dbReference type="PROSITE" id="PS50979">
    <property type="entry name" value="BC"/>
    <property type="match status" value="1"/>
</dbReference>
<dbReference type="SUPFAM" id="SSF51246">
    <property type="entry name" value="Rudiment single hybrid motif"/>
    <property type="match status" value="1"/>
</dbReference>
<organism evidence="12 13">
    <name type="scientific">Cellulosimicrobium composti</name>
    <dbReference type="NCBI Taxonomy" id="2672572"/>
    <lineage>
        <taxon>Bacteria</taxon>
        <taxon>Bacillati</taxon>
        <taxon>Actinomycetota</taxon>
        <taxon>Actinomycetes</taxon>
        <taxon>Micrococcales</taxon>
        <taxon>Promicromonosporaceae</taxon>
        <taxon>Cellulosimicrobium</taxon>
    </lineage>
</organism>
<evidence type="ECO:0000259" key="9">
    <source>
        <dbReference type="PROSITE" id="PS50968"/>
    </source>
</evidence>
<dbReference type="Pfam" id="PF02786">
    <property type="entry name" value="CPSase_L_D2"/>
    <property type="match status" value="1"/>
</dbReference>
<dbReference type="Pfam" id="PF21139">
    <property type="entry name" value="BT_MCC_alpha"/>
    <property type="match status" value="1"/>
</dbReference>
<dbReference type="GO" id="GO:0004075">
    <property type="term" value="F:biotin carboxylase activity"/>
    <property type="evidence" value="ECO:0007669"/>
    <property type="project" value="UniProtKB-EC"/>
</dbReference>
<dbReference type="Gene3D" id="3.30.700.40">
    <property type="match status" value="1"/>
</dbReference>
<dbReference type="PANTHER" id="PTHR18866:SF33">
    <property type="entry name" value="METHYLCROTONOYL-COA CARBOXYLASE SUBUNIT ALPHA, MITOCHONDRIAL-RELATED"/>
    <property type="match status" value="1"/>
</dbReference>
<keyword evidence="4 7" id="KW-0547">Nucleotide-binding</keyword>
<dbReference type="GO" id="GO:0005524">
    <property type="term" value="F:ATP binding"/>
    <property type="evidence" value="ECO:0007669"/>
    <property type="project" value="UniProtKB-UniRule"/>
</dbReference>
<dbReference type="RefSeq" id="WP_155099103.1">
    <property type="nucleotide sequence ID" value="NZ_WMKA01000019.1"/>
</dbReference>
<gene>
    <name evidence="12" type="ORF">GJV82_09865</name>
</gene>
<dbReference type="CDD" id="cd06850">
    <property type="entry name" value="biotinyl_domain"/>
    <property type="match status" value="1"/>
</dbReference>
<evidence type="ECO:0000259" key="11">
    <source>
        <dbReference type="PROSITE" id="PS50979"/>
    </source>
</evidence>
<keyword evidence="5 7" id="KW-0067">ATP-binding</keyword>
<feature type="domain" description="Lipoyl-binding" evidence="9">
    <location>
        <begin position="662"/>
        <end position="736"/>
    </location>
</feature>
<keyword evidence="3" id="KW-0436">Ligase</keyword>
<comment type="cofactor">
    <cofactor evidence="1">
        <name>biotin</name>
        <dbReference type="ChEBI" id="CHEBI:57586"/>
    </cofactor>
</comment>
<dbReference type="InterPro" id="IPR011761">
    <property type="entry name" value="ATP-grasp"/>
</dbReference>
<dbReference type="EMBL" id="WMKA01000019">
    <property type="protein sequence ID" value="MTG89248.1"/>
    <property type="molecule type" value="Genomic_DNA"/>
</dbReference>
<evidence type="ECO:0000256" key="2">
    <source>
        <dbReference type="ARBA" id="ARBA00013263"/>
    </source>
</evidence>
<dbReference type="Proteomes" id="UP000440668">
    <property type="component" value="Unassembled WGS sequence"/>
</dbReference>
<dbReference type="InterPro" id="IPR005479">
    <property type="entry name" value="CPAse_ATP-bd"/>
</dbReference>
<dbReference type="PROSITE" id="PS50968">
    <property type="entry name" value="BIOTINYL_LIPOYL"/>
    <property type="match status" value="1"/>
</dbReference>
<dbReference type="Pfam" id="PF02785">
    <property type="entry name" value="Biotin_carb_C"/>
    <property type="match status" value="1"/>
</dbReference>
<feature type="region of interest" description="Disordered" evidence="8">
    <location>
        <begin position="739"/>
        <end position="758"/>
    </location>
</feature>
<dbReference type="Gene3D" id="3.30.470.20">
    <property type="entry name" value="ATP-grasp fold, B domain"/>
    <property type="match status" value="1"/>
</dbReference>
<dbReference type="InterPro" id="IPR005481">
    <property type="entry name" value="BC-like_N"/>
</dbReference>
<feature type="domain" description="Biotin carboxylation" evidence="11">
    <location>
        <begin position="13"/>
        <end position="470"/>
    </location>
</feature>
<dbReference type="AlphaFoldDB" id="A0A6N7ZJ25"/>
<dbReference type="InterPro" id="IPR011054">
    <property type="entry name" value="Rudment_hybrid_motif"/>
</dbReference>
<dbReference type="InterPro" id="IPR016185">
    <property type="entry name" value="PreATP-grasp_dom_sf"/>
</dbReference>
<dbReference type="InterPro" id="IPR048429">
    <property type="entry name" value="MCC_alpha_BT"/>
</dbReference>
<dbReference type="SUPFAM" id="SSF56059">
    <property type="entry name" value="Glutathione synthetase ATP-binding domain-like"/>
    <property type="match status" value="1"/>
</dbReference>
<dbReference type="InterPro" id="IPR000089">
    <property type="entry name" value="Biotin_lipoyl"/>
</dbReference>
<evidence type="ECO:0000256" key="7">
    <source>
        <dbReference type="PROSITE-ProRule" id="PRU00409"/>
    </source>
</evidence>
<dbReference type="Pfam" id="PF00364">
    <property type="entry name" value="Biotin_lipoyl"/>
    <property type="match status" value="1"/>
</dbReference>
<dbReference type="PROSITE" id="PS50975">
    <property type="entry name" value="ATP_GRASP"/>
    <property type="match status" value="1"/>
</dbReference>
<dbReference type="PROSITE" id="PS00866">
    <property type="entry name" value="CPSASE_1"/>
    <property type="match status" value="1"/>
</dbReference>
<sequence length="758" mass="78212">MTPHDPSAPSAGTFRTVLVANRGEIACRVVGTLRRLGVRAVAVFSDADADARHVREADVAVRLANGTGAGDQLRAYLDVDAVVAAAVATGAEAVHPGYGFLSENPALARACERAGIAFVGPGPAAMEAMADKLAAKGIVAARGVPVVPGAGAPGMSDDDLVAAADDVGYPLLVKPSAGGGGKGMVVVREADDLPGALASARRVAASSFGDDTLLLERLVEAPRHVEVQVLADAHGNVVHLGERECSLQRRHQKVVEEAPSPLLTPTRRAEMGAAACEVARSVGYVGAGTVEFLVPDAAPDEFFFIEMNTRLQVEHPVTEMVTGLDLVELQLRVAAGAPLGIAQDDVVLRGHAVEARLYAESPARGFLPATGRVLRYDDGGVPAGPGASPLRLDSGIGTGTVVGGQFDPLLAKAVAWGETREEAVDRLDALLARTVVLGVETNAAFLRRLLAAPDVRAGRLDTGLIDRLVAGAEASGAESGAVVPPAARWVELVAAALFVAEHGVVARPDGGTGGNRMVGRAAGDDPWRAGDGWRLNGPAAARRVVLVDADGAAHEVRVTGTARDAVVQVPVPRDDGWEPTAADQPVREVRAALTADPAGADAWWLTVDGVRERVRLALDAPTAADEPATVWLWHDGRTVALAAPDRSAQAARARAERRRARGDAPGATDPEVRAAMPGTVVTAVADGDPVTAGSVLVTVEAMKMEHPLLAPHDGVASVRVRPGDLVRRDQVVAVVHPHDSGAAQPAAPVPQPDTQGAS</sequence>
<dbReference type="Pfam" id="PF00289">
    <property type="entry name" value="Biotin_carb_N"/>
    <property type="match status" value="1"/>
</dbReference>
<dbReference type="SMART" id="SM00878">
    <property type="entry name" value="Biotin_carb_C"/>
    <property type="match status" value="1"/>
</dbReference>
<dbReference type="InterPro" id="IPR011764">
    <property type="entry name" value="Biotin_carboxylation_dom"/>
</dbReference>
<keyword evidence="6" id="KW-0092">Biotin</keyword>
<proteinExistence type="predicted"/>
<evidence type="ECO:0000256" key="6">
    <source>
        <dbReference type="ARBA" id="ARBA00023267"/>
    </source>
</evidence>
<dbReference type="SUPFAM" id="SSF52440">
    <property type="entry name" value="PreATP-grasp domain"/>
    <property type="match status" value="1"/>
</dbReference>
<dbReference type="Gene3D" id="2.40.50.100">
    <property type="match status" value="1"/>
</dbReference>
<evidence type="ECO:0000256" key="1">
    <source>
        <dbReference type="ARBA" id="ARBA00001953"/>
    </source>
</evidence>
<name>A0A6N7ZJ25_9MICO</name>
<feature type="domain" description="ATP-grasp" evidence="10">
    <location>
        <begin position="136"/>
        <end position="335"/>
    </location>
</feature>
<dbReference type="GO" id="GO:0046872">
    <property type="term" value="F:metal ion binding"/>
    <property type="evidence" value="ECO:0007669"/>
    <property type="project" value="InterPro"/>
</dbReference>
<evidence type="ECO:0000313" key="13">
    <source>
        <dbReference type="Proteomes" id="UP000440668"/>
    </source>
</evidence>